<organism evidence="2 3">
    <name type="scientific">Promicromonospora iranensis</name>
    <dbReference type="NCBI Taxonomy" id="1105144"/>
    <lineage>
        <taxon>Bacteria</taxon>
        <taxon>Bacillati</taxon>
        <taxon>Actinomycetota</taxon>
        <taxon>Actinomycetes</taxon>
        <taxon>Micrococcales</taxon>
        <taxon>Promicromonosporaceae</taxon>
        <taxon>Promicromonospora</taxon>
    </lineage>
</organism>
<accession>A0ABU2CH02</accession>
<evidence type="ECO:0000313" key="3">
    <source>
        <dbReference type="Proteomes" id="UP001183585"/>
    </source>
</evidence>
<name>A0ABU2CH02_9MICO</name>
<feature type="region of interest" description="Disordered" evidence="1">
    <location>
        <begin position="16"/>
        <end position="42"/>
    </location>
</feature>
<keyword evidence="3" id="KW-1185">Reference proteome</keyword>
<reference evidence="2 3" key="1">
    <citation type="submission" date="2023-07" db="EMBL/GenBank/DDBJ databases">
        <title>Sequencing the genomes of 1000 actinobacteria strains.</title>
        <authorList>
            <person name="Klenk H.-P."/>
        </authorList>
    </citation>
    <scope>NUCLEOTIDE SEQUENCE [LARGE SCALE GENOMIC DNA]</scope>
    <source>
        <strain evidence="2 3">DSM 45554</strain>
    </source>
</reference>
<protein>
    <submittedName>
        <fullName evidence="2">Uncharacterized protein</fullName>
    </submittedName>
</protein>
<dbReference type="Proteomes" id="UP001183585">
    <property type="component" value="Unassembled WGS sequence"/>
</dbReference>
<sequence>MHEYAGGNLALRRAVAEMNSARPHAPVRSDSSARRRRTARRRRRDLAALRRALATALRATAARLDPPCVTPQSVARVGGGAG</sequence>
<comment type="caution">
    <text evidence="2">The sequence shown here is derived from an EMBL/GenBank/DDBJ whole genome shotgun (WGS) entry which is preliminary data.</text>
</comment>
<evidence type="ECO:0000256" key="1">
    <source>
        <dbReference type="SAM" id="MobiDB-lite"/>
    </source>
</evidence>
<gene>
    <name evidence="2" type="ORF">J2S48_000126</name>
</gene>
<dbReference type="EMBL" id="JAVDYE010000001">
    <property type="protein sequence ID" value="MDR7380611.1"/>
    <property type="molecule type" value="Genomic_DNA"/>
</dbReference>
<dbReference type="RefSeq" id="WP_274992505.1">
    <property type="nucleotide sequence ID" value="NZ_JAJQQP010000002.1"/>
</dbReference>
<evidence type="ECO:0000313" key="2">
    <source>
        <dbReference type="EMBL" id="MDR7380611.1"/>
    </source>
</evidence>
<proteinExistence type="predicted"/>